<feature type="region of interest" description="Disordered" evidence="1">
    <location>
        <begin position="414"/>
        <end position="470"/>
    </location>
</feature>
<organism evidence="4 5">
    <name type="scientific">Gimesia panareensis</name>
    <dbReference type="NCBI Taxonomy" id="2527978"/>
    <lineage>
        <taxon>Bacteria</taxon>
        <taxon>Pseudomonadati</taxon>
        <taxon>Planctomycetota</taxon>
        <taxon>Planctomycetia</taxon>
        <taxon>Planctomycetales</taxon>
        <taxon>Planctomycetaceae</taxon>
        <taxon>Gimesia</taxon>
    </lineage>
</organism>
<feature type="compositionally biased region" description="Low complexity" evidence="1">
    <location>
        <begin position="562"/>
        <end position="572"/>
    </location>
</feature>
<dbReference type="EMBL" id="CP036317">
    <property type="protein sequence ID" value="QDV18081.1"/>
    <property type="molecule type" value="Genomic_DNA"/>
</dbReference>
<feature type="compositionally biased region" description="Basic and acidic residues" evidence="1">
    <location>
        <begin position="598"/>
        <end position="626"/>
    </location>
</feature>
<protein>
    <recommendedName>
        <fullName evidence="3">DUF4340 domain-containing protein</fullName>
    </recommendedName>
</protein>
<gene>
    <name evidence="4" type="ORF">Pan153_27370</name>
</gene>
<feature type="compositionally biased region" description="Basic and acidic residues" evidence="1">
    <location>
        <begin position="357"/>
        <end position="395"/>
    </location>
</feature>
<dbReference type="RefSeq" id="WP_145456248.1">
    <property type="nucleotide sequence ID" value="NZ_CP036317.1"/>
</dbReference>
<name>A0A518FP01_9PLAN</name>
<reference evidence="4 5" key="1">
    <citation type="submission" date="2019-02" db="EMBL/GenBank/DDBJ databases">
        <title>Deep-cultivation of Planctomycetes and their phenomic and genomic characterization uncovers novel biology.</title>
        <authorList>
            <person name="Wiegand S."/>
            <person name="Jogler M."/>
            <person name="Boedeker C."/>
            <person name="Pinto D."/>
            <person name="Vollmers J."/>
            <person name="Rivas-Marin E."/>
            <person name="Kohn T."/>
            <person name="Peeters S.H."/>
            <person name="Heuer A."/>
            <person name="Rast P."/>
            <person name="Oberbeckmann S."/>
            <person name="Bunk B."/>
            <person name="Jeske O."/>
            <person name="Meyerdierks A."/>
            <person name="Storesund J.E."/>
            <person name="Kallscheuer N."/>
            <person name="Luecker S."/>
            <person name="Lage O.M."/>
            <person name="Pohl T."/>
            <person name="Merkel B.J."/>
            <person name="Hornburger P."/>
            <person name="Mueller R.-W."/>
            <person name="Bruemmer F."/>
            <person name="Labrenz M."/>
            <person name="Spormann A.M."/>
            <person name="Op den Camp H."/>
            <person name="Overmann J."/>
            <person name="Amann R."/>
            <person name="Jetten M.S.M."/>
            <person name="Mascher T."/>
            <person name="Medema M.H."/>
            <person name="Devos D.P."/>
            <person name="Kaster A.-K."/>
            <person name="Ovreas L."/>
            <person name="Rohde M."/>
            <person name="Galperin M.Y."/>
            <person name="Jogler C."/>
        </authorList>
    </citation>
    <scope>NUCLEOTIDE SEQUENCE [LARGE SCALE GENOMIC DNA]</scope>
    <source>
        <strain evidence="4 5">Pan153</strain>
    </source>
</reference>
<keyword evidence="2" id="KW-0812">Transmembrane</keyword>
<feature type="compositionally biased region" description="Pro residues" evidence="1">
    <location>
        <begin position="573"/>
        <end position="585"/>
    </location>
</feature>
<feature type="compositionally biased region" description="Basic and acidic residues" evidence="1">
    <location>
        <begin position="424"/>
        <end position="465"/>
    </location>
</feature>
<keyword evidence="2" id="KW-1133">Transmembrane helix</keyword>
<feature type="region of interest" description="Disordered" evidence="1">
    <location>
        <begin position="529"/>
        <end position="632"/>
    </location>
</feature>
<evidence type="ECO:0000256" key="1">
    <source>
        <dbReference type="SAM" id="MobiDB-lite"/>
    </source>
</evidence>
<dbReference type="Pfam" id="PF14238">
    <property type="entry name" value="DUF4340"/>
    <property type="match status" value="1"/>
</dbReference>
<feature type="transmembrane region" description="Helical" evidence="2">
    <location>
        <begin position="7"/>
        <end position="24"/>
    </location>
</feature>
<dbReference type="InterPro" id="IPR025641">
    <property type="entry name" value="DUF4340"/>
</dbReference>
<feature type="domain" description="DUF4340" evidence="3">
    <location>
        <begin position="80"/>
        <end position="276"/>
    </location>
</feature>
<evidence type="ECO:0000256" key="2">
    <source>
        <dbReference type="SAM" id="Phobius"/>
    </source>
</evidence>
<feature type="region of interest" description="Disordered" evidence="1">
    <location>
        <begin position="354"/>
        <end position="395"/>
    </location>
</feature>
<keyword evidence="2" id="KW-0472">Membrane</keyword>
<evidence type="ECO:0000313" key="4">
    <source>
        <dbReference type="EMBL" id="QDV18081.1"/>
    </source>
</evidence>
<evidence type="ECO:0000313" key="5">
    <source>
        <dbReference type="Proteomes" id="UP000320839"/>
    </source>
</evidence>
<dbReference type="OrthoDB" id="241105at2"/>
<dbReference type="Proteomes" id="UP000320839">
    <property type="component" value="Chromosome"/>
</dbReference>
<accession>A0A518FP01</accession>
<dbReference type="AlphaFoldDB" id="A0A518FP01"/>
<evidence type="ECO:0000259" key="3">
    <source>
        <dbReference type="Pfam" id="PF14238"/>
    </source>
</evidence>
<sequence length="632" mass="69546">MNETTRTLTFVGIAVVALIAAFVTDRASQPVELTGYENVGQEFYPDFTDPTQARSLRVVSYDEDSATLKVFNVEFKDGAWRIPSHHDYPADAEDELAETAASLVGVVRGALESRRKSDHERFGVIDPLDESNTNLQGRGQRLTLAKEGGAPLVDFIIGKQVPEQPGEYYVRKVDEDSVYRTKLNVDLSSDFSDWIEPDLLKVDRDRLVEIIVNKYSIDEANRSLKDKELSTLKRQNSSSPWELEGMNKETEKLNTADVNQMINTLVDLKIQGIRPKPAAIAAELKKSGQLQLKNAMDFVDLQSKGFIVARTQSGGQMLVSNEGEVIVITNQGVVYSLYFGEIFTGSTLDIEVGNGSKEQKEKSPKKGSEKEADQKENASADKKEDAVEKPGKTKEDDALKTSRYLFVTVTFDPSFIGDPPQKPTEPKKPADLKEKADDDKPADAKSDDKKDEKKDQKADEKKPDPAADYAAAMKKYESELKTYEKQLKEYDEKVIKGQELVQQLNERFADWYYVISANSFEKLRMSRSALVEPADKPEEGQGKPGAGNPALGIPGLNLPGMKVPAQPAGKPAVPKPAPAKKPAPAQPKGESKPAAGKPETKPESSPKENAAKKGSEEKASQTKPPEKAASPE</sequence>
<proteinExistence type="predicted"/>